<evidence type="ECO:0000313" key="2">
    <source>
        <dbReference type="Proteomes" id="UP000076482"/>
    </source>
</evidence>
<dbReference type="AlphaFoldDB" id="A0A164LAE0"/>
<dbReference type="Proteomes" id="UP000076482">
    <property type="component" value="Unassembled WGS sequence"/>
</dbReference>
<reference evidence="1 2" key="1">
    <citation type="submission" date="2015-09" db="EMBL/GenBank/DDBJ databases">
        <title>Bacillus cereus food isolates.</title>
        <authorList>
            <person name="Boekhorst J."/>
        </authorList>
    </citation>
    <scope>NUCLEOTIDE SEQUENCE [LARGE SCALE GENOMIC DNA]</scope>
    <source>
        <strain evidence="1 2">B4088</strain>
    </source>
</reference>
<protein>
    <submittedName>
        <fullName evidence="1">Uncharacterized protein</fullName>
    </submittedName>
</protein>
<accession>A0A164LAE0</accession>
<proteinExistence type="predicted"/>
<gene>
    <name evidence="1" type="ORF">B4088_5344</name>
</gene>
<name>A0A164LAE0_BACCE</name>
<dbReference type="EMBL" id="LJKE01000104">
    <property type="protein sequence ID" value="KZD55599.1"/>
    <property type="molecule type" value="Genomic_DNA"/>
</dbReference>
<dbReference type="PATRIC" id="fig|1396.535.peg.5895"/>
<comment type="caution">
    <text evidence="1">The sequence shown here is derived from an EMBL/GenBank/DDBJ whole genome shotgun (WGS) entry which is preliminary data.</text>
</comment>
<sequence length="49" mass="5914">MLSYKRLRGEKGEFALKELDKFLSDEYMMNLIKSFGKWKEGLLNYINKH</sequence>
<evidence type="ECO:0000313" key="1">
    <source>
        <dbReference type="EMBL" id="KZD55599.1"/>
    </source>
</evidence>
<organism evidence="1 2">
    <name type="scientific">Bacillus cereus</name>
    <dbReference type="NCBI Taxonomy" id="1396"/>
    <lineage>
        <taxon>Bacteria</taxon>
        <taxon>Bacillati</taxon>
        <taxon>Bacillota</taxon>
        <taxon>Bacilli</taxon>
        <taxon>Bacillales</taxon>
        <taxon>Bacillaceae</taxon>
        <taxon>Bacillus</taxon>
        <taxon>Bacillus cereus group</taxon>
    </lineage>
</organism>